<dbReference type="GO" id="GO:0060003">
    <property type="term" value="P:copper ion export"/>
    <property type="evidence" value="ECO:0007669"/>
    <property type="project" value="TreeGrafter"/>
</dbReference>
<dbReference type="GO" id="GO:0030313">
    <property type="term" value="C:cell envelope"/>
    <property type="evidence" value="ECO:0007669"/>
    <property type="project" value="TreeGrafter"/>
</dbReference>
<keyword evidence="3" id="KW-1133">Transmembrane helix</keyword>
<dbReference type="Gene3D" id="2.40.30.170">
    <property type="match status" value="1"/>
</dbReference>
<organism evidence="7 8">
    <name type="scientific">Leptonema illini</name>
    <dbReference type="NCBI Taxonomy" id="183"/>
    <lineage>
        <taxon>Bacteria</taxon>
        <taxon>Pseudomonadati</taxon>
        <taxon>Spirochaetota</taxon>
        <taxon>Spirochaetia</taxon>
        <taxon>Leptospirales</taxon>
        <taxon>Leptospiraceae</taxon>
        <taxon>Leptonema</taxon>
    </lineage>
</organism>
<feature type="compositionally biased region" description="Basic and acidic residues" evidence="2">
    <location>
        <begin position="99"/>
        <end position="109"/>
    </location>
</feature>
<dbReference type="PANTHER" id="PTHR30097:SF15">
    <property type="entry name" value="CATION EFFLUX SYSTEM PROTEIN CUSB"/>
    <property type="match status" value="1"/>
</dbReference>
<evidence type="ECO:0000313" key="7">
    <source>
        <dbReference type="EMBL" id="KAB2932987.1"/>
    </source>
</evidence>
<sequence>MNVLSAIISTLQKRSRRVTITITALLIAVIAISSLWLVLHDESDHASDVSYWTCPMHPQIKEDGPGQCPICHMDLVPVKKKPPVAENKTGESTANTEVNTEHDHSKMETESGGNVEVSIERQQLIGLKTATVEEKELHTSIRTTGRVAFDPELAVAIREYLTIAAGDPGLRQYAITRLKMLGMGEEEIRTLPARRKEYESLYLQGGGNTTWVYAALYQNDLPSVKPGMKARIRLPGSGSEGWEGTVRSVSPTVDPETRNLQARIEVKNAADLKPDMYVNVSILSKAGRGLVIPRDALIDTGTEQLVYVVRNGTHFSPRRVQVGREADEGIAILSGLSAGEVVVASATFLIDSESRLRGE</sequence>
<reference evidence="7 8" key="1">
    <citation type="submission" date="2019-10" db="EMBL/GenBank/DDBJ databases">
        <title>Extracellular Electron Transfer in a Candidatus Methanoperedens spp. Enrichment Culture.</title>
        <authorList>
            <person name="Berger S."/>
            <person name="Rangel Shaw D."/>
            <person name="Berben T."/>
            <person name="In 'T Zandt M."/>
            <person name="Frank J."/>
            <person name="Reimann J."/>
            <person name="Jetten M.S.M."/>
            <person name="Welte C.U."/>
        </authorList>
    </citation>
    <scope>NUCLEOTIDE SEQUENCE [LARGE SCALE GENOMIC DNA]</scope>
    <source>
        <strain evidence="7">SB12</strain>
    </source>
</reference>
<feature type="domain" description="Heavy metal binding" evidence="4">
    <location>
        <begin position="51"/>
        <end position="78"/>
    </location>
</feature>
<accession>A0A833LZ14</accession>
<evidence type="ECO:0000313" key="8">
    <source>
        <dbReference type="Proteomes" id="UP000460298"/>
    </source>
</evidence>
<evidence type="ECO:0000259" key="5">
    <source>
        <dbReference type="Pfam" id="PF25954"/>
    </source>
</evidence>
<dbReference type="EMBL" id="WBUI01000007">
    <property type="protein sequence ID" value="KAB2932987.1"/>
    <property type="molecule type" value="Genomic_DNA"/>
</dbReference>
<dbReference type="Proteomes" id="UP000460298">
    <property type="component" value="Unassembled WGS sequence"/>
</dbReference>
<feature type="region of interest" description="Disordered" evidence="2">
    <location>
        <begin position="82"/>
        <end position="113"/>
    </location>
</feature>
<evidence type="ECO:0000256" key="1">
    <source>
        <dbReference type="ARBA" id="ARBA00022448"/>
    </source>
</evidence>
<feature type="domain" description="CusB-like beta-barrel" evidence="5">
    <location>
        <begin position="210"/>
        <end position="284"/>
    </location>
</feature>
<evidence type="ECO:0000259" key="6">
    <source>
        <dbReference type="Pfam" id="PF25975"/>
    </source>
</evidence>
<keyword evidence="3" id="KW-0472">Membrane</keyword>
<feature type="transmembrane region" description="Helical" evidence="3">
    <location>
        <begin position="20"/>
        <end position="39"/>
    </location>
</feature>
<dbReference type="AlphaFoldDB" id="A0A833LZ14"/>
<dbReference type="Pfam" id="PF19335">
    <property type="entry name" value="HMBD"/>
    <property type="match status" value="1"/>
</dbReference>
<evidence type="ECO:0000256" key="3">
    <source>
        <dbReference type="SAM" id="Phobius"/>
    </source>
</evidence>
<keyword evidence="1" id="KW-0813">Transport</keyword>
<dbReference type="Pfam" id="PF25954">
    <property type="entry name" value="Beta-barrel_RND_2"/>
    <property type="match status" value="1"/>
</dbReference>
<dbReference type="PANTHER" id="PTHR30097">
    <property type="entry name" value="CATION EFFLUX SYSTEM PROTEIN CUSB"/>
    <property type="match status" value="1"/>
</dbReference>
<proteinExistence type="predicted"/>
<dbReference type="InterPro" id="IPR058792">
    <property type="entry name" value="Beta-barrel_RND_2"/>
</dbReference>
<dbReference type="GO" id="GO:0015679">
    <property type="term" value="P:plasma membrane copper ion transport"/>
    <property type="evidence" value="ECO:0007669"/>
    <property type="project" value="TreeGrafter"/>
</dbReference>
<comment type="caution">
    <text evidence="7">The sequence shown here is derived from an EMBL/GenBank/DDBJ whole genome shotgun (WGS) entry which is preliminary data.</text>
</comment>
<protein>
    <submittedName>
        <fullName evidence="7">HlyD family efflux transporter periplasmic adaptor subunit</fullName>
    </submittedName>
</protein>
<dbReference type="InterPro" id="IPR045800">
    <property type="entry name" value="HMBD"/>
</dbReference>
<evidence type="ECO:0000259" key="4">
    <source>
        <dbReference type="Pfam" id="PF19335"/>
    </source>
</evidence>
<dbReference type="InterPro" id="IPR051909">
    <property type="entry name" value="MFP_Cation_Efflux"/>
</dbReference>
<name>A0A833LZ14_9LEPT</name>
<keyword evidence="3" id="KW-0812">Transmembrane</keyword>
<dbReference type="Gene3D" id="2.40.420.20">
    <property type="match status" value="1"/>
</dbReference>
<feature type="domain" description="CzcB-like C-terminal circularly permuted SH3-like" evidence="6">
    <location>
        <begin position="291"/>
        <end position="350"/>
    </location>
</feature>
<dbReference type="InterPro" id="IPR058649">
    <property type="entry name" value="CzcB_C"/>
</dbReference>
<gene>
    <name evidence="7" type="ORF">F9K24_08965</name>
</gene>
<evidence type="ECO:0000256" key="2">
    <source>
        <dbReference type="SAM" id="MobiDB-lite"/>
    </source>
</evidence>
<dbReference type="GO" id="GO:0046872">
    <property type="term" value="F:metal ion binding"/>
    <property type="evidence" value="ECO:0007669"/>
    <property type="project" value="InterPro"/>
</dbReference>
<dbReference type="Pfam" id="PF25975">
    <property type="entry name" value="CzcB_C"/>
    <property type="match status" value="1"/>
</dbReference>